<evidence type="ECO:0000313" key="1">
    <source>
        <dbReference type="EMBL" id="CAD6492514.1"/>
    </source>
</evidence>
<proteinExistence type="predicted"/>
<name>A0A811T5K3_9EURY</name>
<sequence>MKDDDFSVNFEAKVKNETKQIVWNNINGGVVFYAVVSAADIYVPEGGNQTIQQAVRNVWNPYPKYGKA</sequence>
<comment type="caution">
    <text evidence="1">The sequence shown here is derived from an EMBL/GenBank/DDBJ whole genome shotgun (WGS) entry which is preliminary data.</text>
</comment>
<dbReference type="Proteomes" id="UP000603056">
    <property type="component" value="Unassembled WGS sequence"/>
</dbReference>
<accession>A0A811T5K3</accession>
<organism evidence="1 2">
    <name type="scientific">Candidatus Argoarchaeum ethanivorans</name>
    <dbReference type="NCBI Taxonomy" id="2608793"/>
    <lineage>
        <taxon>Archaea</taxon>
        <taxon>Methanobacteriati</taxon>
        <taxon>Methanobacteriota</taxon>
        <taxon>Stenosarchaea group</taxon>
        <taxon>Methanomicrobia</taxon>
        <taxon>Methanosarcinales</taxon>
        <taxon>Methanosarcinales incertae sedis</taxon>
        <taxon>GOM Arc I cluster</taxon>
        <taxon>Candidatus Argoarchaeum</taxon>
    </lineage>
</organism>
<reference evidence="1" key="1">
    <citation type="submission" date="2020-10" db="EMBL/GenBank/DDBJ databases">
        <authorList>
            <person name="Hahn C.J."/>
            <person name="Laso-Perez R."/>
            <person name="Vulcano F."/>
            <person name="Vaziourakis K.-M."/>
            <person name="Stokke R."/>
            <person name="Steen I.H."/>
            <person name="Teske A."/>
            <person name="Boetius A."/>
            <person name="Liebeke M."/>
            <person name="Amann R."/>
            <person name="Knittel K."/>
        </authorList>
    </citation>
    <scope>NUCLEOTIDE SEQUENCE</scope>
    <source>
        <strain evidence="1">Gfbio:e3339647-f889-4370-9287-4fb5cb688e4c:AG394J04_GoMArc1</strain>
    </source>
</reference>
<dbReference type="AlphaFoldDB" id="A0A811T5K3"/>
<protein>
    <submittedName>
        <fullName evidence="1">Uncharacterized protein</fullName>
    </submittedName>
</protein>
<gene>
    <name evidence="1" type="ORF">FFODKBPE_00324</name>
</gene>
<dbReference type="EMBL" id="CAJHIP010000009">
    <property type="protein sequence ID" value="CAD6492514.1"/>
    <property type="molecule type" value="Genomic_DNA"/>
</dbReference>
<evidence type="ECO:0000313" key="2">
    <source>
        <dbReference type="Proteomes" id="UP000603056"/>
    </source>
</evidence>